<feature type="transmembrane region" description="Helical" evidence="5">
    <location>
        <begin position="172"/>
        <end position="191"/>
    </location>
</feature>
<proteinExistence type="predicted"/>
<evidence type="ECO:0000313" key="7">
    <source>
        <dbReference type="Proteomes" id="UP000601435"/>
    </source>
</evidence>
<keyword evidence="2 5" id="KW-0812">Transmembrane</keyword>
<dbReference type="OrthoDB" id="417037at2759"/>
<gene>
    <name evidence="6" type="primary">GONST3</name>
    <name evidence="6" type="ORF">SNEC2469_LOCUS8378</name>
</gene>
<sequence>MPMGKTSVGYAPVETAGKMVIGAFDDDDDDLEDGKVVTAPPPKLDQADLPLRQVAFAVILYAACSSTLLLINKVAMSFVPDASFILFCQFLSSSVTVRLIRCAAPDADIELIRWEKARPFFLACLVFFLCLLANTQALKSVNVETVIVARSCSPIAVSLLEHFTLGRALPNAAGVLSLAAIAGGAVIYVLSDQGFQIDGYSWLLVYFVFIVVEMVFVKFVVDTVPMSTWTRVYYNNTLSLPMVMVSSLVTGFGAFLKVEWGVAHVVMVALSCVVGVAISYAGFNLRKAVSATSFTVIGVLCKLLTVLLNDTVWSNHSNFMGHLGLLLCIAAGFAYERTKMFEKFSFPASNDTLTPFDARCVVRHLLLSSVRYFGQTGAKVKTNETLRPCMCRVVGSTCLLVLAATATALDAKHEPEHQQKDVTRHQSFVVDGSAEIRPAHPAPSPQLSHLLPVEELASSDAELARVQLLRSEPSAPASLSQGAGGKAAAGLKPTPRLATCAGAKLACTAAADVDPCKGTDCLGHHACMGSGYRNCAIRKSGPSGPVCATEDEGCVPACEGARAGSAADCRNLPRGTQCRGTYVVIDNVATQCFATLGEDDVEVECENGSPCGDAERENPYQGA</sequence>
<keyword evidence="7" id="KW-1185">Reference proteome</keyword>
<name>A0A812NYV7_9DINO</name>
<reference evidence="6" key="1">
    <citation type="submission" date="2021-02" db="EMBL/GenBank/DDBJ databases">
        <authorList>
            <person name="Dougan E. K."/>
            <person name="Rhodes N."/>
            <person name="Thang M."/>
            <person name="Chan C."/>
        </authorList>
    </citation>
    <scope>NUCLEOTIDE SEQUENCE</scope>
</reference>
<accession>A0A812NYV7</accession>
<feature type="transmembrane region" description="Helical" evidence="5">
    <location>
        <begin position="288"/>
        <end position="307"/>
    </location>
</feature>
<dbReference type="InterPro" id="IPR050186">
    <property type="entry name" value="TPT_transporter"/>
</dbReference>
<dbReference type="Proteomes" id="UP000601435">
    <property type="component" value="Unassembled WGS sequence"/>
</dbReference>
<evidence type="ECO:0000256" key="4">
    <source>
        <dbReference type="ARBA" id="ARBA00023136"/>
    </source>
</evidence>
<comment type="subcellular location">
    <subcellularLocation>
        <location evidence="1">Membrane</location>
        <topology evidence="1">Multi-pass membrane protein</topology>
    </subcellularLocation>
</comment>
<dbReference type="EMBL" id="CAJNJA010013831">
    <property type="protein sequence ID" value="CAE7330489.1"/>
    <property type="molecule type" value="Genomic_DNA"/>
</dbReference>
<organism evidence="6 7">
    <name type="scientific">Symbiodinium necroappetens</name>
    <dbReference type="NCBI Taxonomy" id="1628268"/>
    <lineage>
        <taxon>Eukaryota</taxon>
        <taxon>Sar</taxon>
        <taxon>Alveolata</taxon>
        <taxon>Dinophyceae</taxon>
        <taxon>Suessiales</taxon>
        <taxon>Symbiodiniaceae</taxon>
        <taxon>Symbiodinium</taxon>
    </lineage>
</organism>
<feature type="transmembrane region" description="Helical" evidence="5">
    <location>
        <begin position="319"/>
        <end position="335"/>
    </location>
</feature>
<keyword evidence="3 5" id="KW-1133">Transmembrane helix</keyword>
<comment type="caution">
    <text evidence="6">The sequence shown here is derived from an EMBL/GenBank/DDBJ whole genome shotgun (WGS) entry which is preliminary data.</text>
</comment>
<feature type="non-terminal residue" evidence="6">
    <location>
        <position position="623"/>
    </location>
</feature>
<evidence type="ECO:0000256" key="3">
    <source>
        <dbReference type="ARBA" id="ARBA00022989"/>
    </source>
</evidence>
<dbReference type="AlphaFoldDB" id="A0A812NYV7"/>
<evidence type="ECO:0000256" key="1">
    <source>
        <dbReference type="ARBA" id="ARBA00004141"/>
    </source>
</evidence>
<feature type="transmembrane region" description="Helical" evidence="5">
    <location>
        <begin position="54"/>
        <end position="76"/>
    </location>
</feature>
<feature type="transmembrane region" description="Helical" evidence="5">
    <location>
        <begin position="262"/>
        <end position="281"/>
    </location>
</feature>
<feature type="transmembrane region" description="Helical" evidence="5">
    <location>
        <begin position="203"/>
        <end position="221"/>
    </location>
</feature>
<evidence type="ECO:0000313" key="6">
    <source>
        <dbReference type="EMBL" id="CAE7330489.1"/>
    </source>
</evidence>
<protein>
    <submittedName>
        <fullName evidence="6">GONST3 protein</fullName>
    </submittedName>
</protein>
<evidence type="ECO:0000256" key="2">
    <source>
        <dbReference type="ARBA" id="ARBA00022692"/>
    </source>
</evidence>
<dbReference type="GO" id="GO:0016020">
    <property type="term" value="C:membrane"/>
    <property type="evidence" value="ECO:0007669"/>
    <property type="project" value="UniProtKB-SubCell"/>
</dbReference>
<dbReference type="PANTHER" id="PTHR11132">
    <property type="entry name" value="SOLUTE CARRIER FAMILY 35"/>
    <property type="match status" value="1"/>
</dbReference>
<keyword evidence="4 5" id="KW-0472">Membrane</keyword>
<evidence type="ECO:0000256" key="5">
    <source>
        <dbReference type="SAM" id="Phobius"/>
    </source>
</evidence>
<feature type="transmembrane region" description="Helical" evidence="5">
    <location>
        <begin position="233"/>
        <end position="256"/>
    </location>
</feature>